<feature type="compositionally biased region" description="Pro residues" evidence="1">
    <location>
        <begin position="73"/>
        <end position="89"/>
    </location>
</feature>
<dbReference type="HOGENOM" id="CLU_2126740_0_0_1"/>
<dbReference type="Ensembl" id="ENSMPUT00000007300.1">
    <property type="protein sequence ID" value="ENSMPUP00000007181.1"/>
    <property type="gene ID" value="ENSMPUG00000007239.1"/>
</dbReference>
<accession>M3Y774</accession>
<dbReference type="EMBL" id="AEYP01078430">
    <property type="status" value="NOT_ANNOTATED_CDS"/>
    <property type="molecule type" value="Genomic_DNA"/>
</dbReference>
<feature type="region of interest" description="Disordered" evidence="1">
    <location>
        <begin position="1"/>
        <end position="22"/>
    </location>
</feature>
<name>M3Y774_MUSPF</name>
<evidence type="ECO:0000313" key="2">
    <source>
        <dbReference type="Ensembl" id="ENSMPUP00000007181.1"/>
    </source>
</evidence>
<reference evidence="2" key="1">
    <citation type="submission" date="2024-06" db="UniProtKB">
        <authorList>
            <consortium name="Ensembl"/>
        </authorList>
    </citation>
    <scope>IDENTIFICATION</scope>
</reference>
<organism evidence="2">
    <name type="scientific">Mustela putorius furo</name>
    <name type="common">European domestic ferret</name>
    <name type="synonym">Mustela furo</name>
    <dbReference type="NCBI Taxonomy" id="9669"/>
    <lineage>
        <taxon>Eukaryota</taxon>
        <taxon>Metazoa</taxon>
        <taxon>Chordata</taxon>
        <taxon>Craniata</taxon>
        <taxon>Vertebrata</taxon>
        <taxon>Euteleostomi</taxon>
        <taxon>Mammalia</taxon>
        <taxon>Eutheria</taxon>
        <taxon>Laurasiatheria</taxon>
        <taxon>Carnivora</taxon>
        <taxon>Caniformia</taxon>
        <taxon>Musteloidea</taxon>
        <taxon>Mustelidae</taxon>
        <taxon>Mustelinae</taxon>
        <taxon>Mustela</taxon>
    </lineage>
</organism>
<evidence type="ECO:0000256" key="1">
    <source>
        <dbReference type="SAM" id="MobiDB-lite"/>
    </source>
</evidence>
<sequence>MPDGHCLAASHPHVHKHTQHAYRGPEENTTFLFRSHCHGLSIHLSSSAGRMVYRPVNHQSYTLHSTHHSTRPPQCPSPATSPLPPPPLQQPLSMRSGMLWEKKSRLEGILFQES</sequence>
<protein>
    <submittedName>
        <fullName evidence="2">Uncharacterized protein</fullName>
    </submittedName>
</protein>
<feature type="region of interest" description="Disordered" evidence="1">
    <location>
        <begin position="59"/>
        <end position="93"/>
    </location>
</feature>
<proteinExistence type="predicted"/>
<dbReference type="AlphaFoldDB" id="M3Y774"/>
<dbReference type="InParanoid" id="M3Y774"/>